<keyword evidence="3" id="KW-1185">Reference proteome</keyword>
<evidence type="ECO:0000313" key="2">
    <source>
        <dbReference type="EMBL" id="KAF7293185.1"/>
    </source>
</evidence>
<feature type="compositionally biased region" description="Acidic residues" evidence="1">
    <location>
        <begin position="36"/>
        <end position="49"/>
    </location>
</feature>
<feature type="region of interest" description="Disordered" evidence="1">
    <location>
        <begin position="242"/>
        <end position="296"/>
    </location>
</feature>
<dbReference type="OrthoDB" id="3070119at2759"/>
<dbReference type="Proteomes" id="UP000613580">
    <property type="component" value="Unassembled WGS sequence"/>
</dbReference>
<feature type="compositionally biased region" description="Low complexity" evidence="1">
    <location>
        <begin position="273"/>
        <end position="284"/>
    </location>
</feature>
<gene>
    <name evidence="2" type="ORF">HMN09_01196500</name>
</gene>
<accession>A0A8H6S8E8</accession>
<proteinExistence type="predicted"/>
<reference evidence="2" key="1">
    <citation type="submission" date="2020-05" db="EMBL/GenBank/DDBJ databases">
        <title>Mycena genomes resolve the evolution of fungal bioluminescence.</title>
        <authorList>
            <person name="Tsai I.J."/>
        </authorList>
    </citation>
    <scope>NUCLEOTIDE SEQUENCE</scope>
    <source>
        <strain evidence="2">110903Hualien_Pintung</strain>
    </source>
</reference>
<name>A0A8H6S8E8_MYCCL</name>
<dbReference type="AlphaFoldDB" id="A0A8H6S8E8"/>
<evidence type="ECO:0000256" key="1">
    <source>
        <dbReference type="SAM" id="MobiDB-lite"/>
    </source>
</evidence>
<dbReference type="EMBL" id="JACAZE010000021">
    <property type="protein sequence ID" value="KAF7293185.1"/>
    <property type="molecule type" value="Genomic_DNA"/>
</dbReference>
<feature type="compositionally biased region" description="Pro residues" evidence="1">
    <location>
        <begin position="285"/>
        <end position="296"/>
    </location>
</feature>
<organism evidence="2 3">
    <name type="scientific">Mycena chlorophos</name>
    <name type="common">Agaric fungus</name>
    <name type="synonym">Agaricus chlorophos</name>
    <dbReference type="NCBI Taxonomy" id="658473"/>
    <lineage>
        <taxon>Eukaryota</taxon>
        <taxon>Fungi</taxon>
        <taxon>Dikarya</taxon>
        <taxon>Basidiomycota</taxon>
        <taxon>Agaricomycotina</taxon>
        <taxon>Agaricomycetes</taxon>
        <taxon>Agaricomycetidae</taxon>
        <taxon>Agaricales</taxon>
        <taxon>Marasmiineae</taxon>
        <taxon>Mycenaceae</taxon>
        <taxon>Mycena</taxon>
    </lineage>
</organism>
<evidence type="ECO:0000313" key="3">
    <source>
        <dbReference type="Proteomes" id="UP000613580"/>
    </source>
</evidence>
<sequence length="296" mass="32279">MGWSAEAIYEWSKETQPLSPHLQDGFETDDEFNEYASEEDEYEEHDEQEFSLYSSMTKQLPPLPPLSQILPDSPPATQTHPQHESVVHRIMDAVRGRSRSNSRSTLNCTLDTSSEMVDKYRHGGVRLNPHLQAMSPIASSSPRSPTSGRRQFVAQTGIKRTKSQSLAAKLKNRHGRPRNASVSVAPPILARGTETIYPPPMQIHVSTQTTEKQSAHDALRPRVFYPRSSSLIASAELQLAALGTSPPRPGRSVLSSSANNLNRDPAPLPPAAAAPSSCPGRPGSRPLPAPPSAMIS</sequence>
<feature type="region of interest" description="Disordered" evidence="1">
    <location>
        <begin position="36"/>
        <end position="84"/>
    </location>
</feature>
<protein>
    <submittedName>
        <fullName evidence="2">Uncharacterized protein</fullName>
    </submittedName>
</protein>
<comment type="caution">
    <text evidence="2">The sequence shown here is derived from an EMBL/GenBank/DDBJ whole genome shotgun (WGS) entry which is preliminary data.</text>
</comment>